<reference evidence="1 2" key="1">
    <citation type="submission" date="2022-06" db="EMBL/GenBank/DDBJ databases">
        <title>Genomic Encyclopedia of Archaeal and Bacterial Type Strains, Phase II (KMG-II): from individual species to whole genera.</title>
        <authorList>
            <person name="Goeker M."/>
        </authorList>
    </citation>
    <scope>NUCLEOTIDE SEQUENCE [LARGE SCALE GENOMIC DNA]</scope>
    <source>
        <strain evidence="1 2">DSM 40477</strain>
    </source>
</reference>
<proteinExistence type="predicted"/>
<dbReference type="RefSeq" id="WP_253668191.1">
    <property type="nucleotide sequence ID" value="NZ_JAMTCP010000003.1"/>
</dbReference>
<dbReference type="SUPFAM" id="SSF48452">
    <property type="entry name" value="TPR-like"/>
    <property type="match status" value="1"/>
</dbReference>
<evidence type="ECO:0000313" key="2">
    <source>
        <dbReference type="Proteomes" id="UP001205311"/>
    </source>
</evidence>
<evidence type="ECO:0000313" key="1">
    <source>
        <dbReference type="EMBL" id="MCP2257222.1"/>
    </source>
</evidence>
<gene>
    <name evidence="1" type="ORF">LX15_000907</name>
</gene>
<comment type="caution">
    <text evidence="1">The sequence shown here is derived from an EMBL/GenBank/DDBJ whole genome shotgun (WGS) entry which is preliminary data.</text>
</comment>
<accession>A0ABT1HNY7</accession>
<dbReference type="EMBL" id="JAMTCP010000003">
    <property type="protein sequence ID" value="MCP2257222.1"/>
    <property type="molecule type" value="Genomic_DNA"/>
</dbReference>
<evidence type="ECO:0008006" key="3">
    <source>
        <dbReference type="Google" id="ProtNLM"/>
    </source>
</evidence>
<dbReference type="Proteomes" id="UP001205311">
    <property type="component" value="Unassembled WGS sequence"/>
</dbReference>
<name>A0ABT1HNY7_STRSD</name>
<dbReference type="Gene3D" id="1.25.40.10">
    <property type="entry name" value="Tetratricopeptide repeat domain"/>
    <property type="match status" value="1"/>
</dbReference>
<protein>
    <recommendedName>
        <fullName evidence="3">MalT-like TPR region domain-containing protein</fullName>
    </recommendedName>
</protein>
<dbReference type="InterPro" id="IPR011990">
    <property type="entry name" value="TPR-like_helical_dom_sf"/>
</dbReference>
<organism evidence="1 2">
    <name type="scientific">Streptoalloteichus tenebrarius (strain ATCC 17920 / DSM 40477 / JCM 4838 / CBS 697.72 / NBRC 16177 / NCIMB 11028 / NRRL B-12390 / A12253. 1 / ISP 5477)</name>
    <name type="common">Streptomyces tenebrarius</name>
    <dbReference type="NCBI Taxonomy" id="1933"/>
    <lineage>
        <taxon>Bacteria</taxon>
        <taxon>Bacillati</taxon>
        <taxon>Actinomycetota</taxon>
        <taxon>Actinomycetes</taxon>
        <taxon>Pseudonocardiales</taxon>
        <taxon>Pseudonocardiaceae</taxon>
        <taxon>Streptoalloteichus</taxon>
    </lineage>
</organism>
<keyword evidence="2" id="KW-1185">Reference proteome</keyword>
<sequence>MDRRYLGQAVRDTQEAGDPAHTAIVLHHLGRVPLDNGDPGEALTFFQLGQIAAQDSRSHLAVAFLLANEAVAYAHLGDAGQAVTALRRAEDEFADAADRDEEHPGFARFFDQAALQAAAARVHSQLGLTDEHHRAEAITRLERALADIPADHARQRAFNLAWLATCLLAEGEYDAGAERGQRAVKAVRELASTRLRDHLKPLQDQAQRHRQNSAVHQLAHDVTALRSAA</sequence>